<feature type="signal peptide" evidence="2">
    <location>
        <begin position="1"/>
        <end position="25"/>
    </location>
</feature>
<dbReference type="Pfam" id="PF02557">
    <property type="entry name" value="VanY"/>
    <property type="match status" value="1"/>
</dbReference>
<sequence>MTTPLPRRLAASVTLLGLLGLSACGSEQPQEDSSSSAAADSAQSGGAEAEAESGAAAVSDADVDTSTSTDVVVNKARPLDPEDYAPEPLEDIEGQQLREDAAGAAQQMLSDMRDEGITVSITSAYRPYDEQVTTYQHWVDVNGQETADTISARPGHSEHQTGLVMDIADGSGCDLQECFADTAAAQWAAEHAQDYGFVLRYPQDGEDVTGYAYEPWHFRYIGEERAQEFADSGAATLEEFYGTGPAPDYS</sequence>
<organism evidence="4 5">
    <name type="scientific">Kocuria palustris PEL</name>
    <dbReference type="NCBI Taxonomy" id="1236550"/>
    <lineage>
        <taxon>Bacteria</taxon>
        <taxon>Bacillati</taxon>
        <taxon>Actinomycetota</taxon>
        <taxon>Actinomycetes</taxon>
        <taxon>Micrococcales</taxon>
        <taxon>Micrococcaceae</taxon>
        <taxon>Kocuria</taxon>
    </lineage>
</organism>
<feature type="domain" description="D-alanyl-D-alanine carboxypeptidase-like core" evidence="3">
    <location>
        <begin position="95"/>
        <end position="222"/>
    </location>
</feature>
<evidence type="ECO:0000256" key="2">
    <source>
        <dbReference type="SAM" id="SignalP"/>
    </source>
</evidence>
<dbReference type="CDD" id="cd14852">
    <property type="entry name" value="LD-carboxypeptidase"/>
    <property type="match status" value="1"/>
</dbReference>
<feature type="chain" id="PRO_5038965586" evidence="2">
    <location>
        <begin position="26"/>
        <end position="250"/>
    </location>
</feature>
<evidence type="ECO:0000313" key="4">
    <source>
        <dbReference type="EMBL" id="EME37716.1"/>
    </source>
</evidence>
<dbReference type="PANTHER" id="PTHR34385">
    <property type="entry name" value="D-ALANYL-D-ALANINE CARBOXYPEPTIDASE"/>
    <property type="match status" value="1"/>
</dbReference>
<dbReference type="InterPro" id="IPR003709">
    <property type="entry name" value="VanY-like_core_dom"/>
</dbReference>
<keyword evidence="4" id="KW-0121">Carboxypeptidase</keyword>
<dbReference type="PANTHER" id="PTHR34385:SF1">
    <property type="entry name" value="PEPTIDOGLYCAN L-ALANYL-D-GLUTAMATE ENDOPEPTIDASE CWLK"/>
    <property type="match status" value="1"/>
</dbReference>
<keyword evidence="2" id="KW-0732">Signal</keyword>
<dbReference type="InterPro" id="IPR058193">
    <property type="entry name" value="VanY/YodJ_core_dom"/>
</dbReference>
<dbReference type="EMBL" id="ANHZ02000002">
    <property type="protein sequence ID" value="EME37716.1"/>
    <property type="molecule type" value="Genomic_DNA"/>
</dbReference>
<dbReference type="InterPro" id="IPR009045">
    <property type="entry name" value="Zn_M74/Hedgehog-like"/>
</dbReference>
<evidence type="ECO:0000313" key="5">
    <source>
        <dbReference type="Proteomes" id="UP000009877"/>
    </source>
</evidence>
<dbReference type="GeneID" id="93315607"/>
<dbReference type="PROSITE" id="PS51257">
    <property type="entry name" value="PROKAR_LIPOPROTEIN"/>
    <property type="match status" value="1"/>
</dbReference>
<dbReference type="Proteomes" id="UP000009877">
    <property type="component" value="Unassembled WGS sequence"/>
</dbReference>
<dbReference type="Gene3D" id="3.30.1380.10">
    <property type="match status" value="1"/>
</dbReference>
<feature type="compositionally biased region" description="Low complexity" evidence="1">
    <location>
        <begin position="24"/>
        <end position="73"/>
    </location>
</feature>
<name>M2XF21_9MICC</name>
<dbReference type="RefSeq" id="WP_006213474.1">
    <property type="nucleotide sequence ID" value="NZ_ANHZ02000002.1"/>
</dbReference>
<dbReference type="InterPro" id="IPR052179">
    <property type="entry name" value="DD-CPase-like"/>
</dbReference>
<dbReference type="GO" id="GO:0004180">
    <property type="term" value="F:carboxypeptidase activity"/>
    <property type="evidence" value="ECO:0007669"/>
    <property type="project" value="UniProtKB-KW"/>
</dbReference>
<dbReference type="SUPFAM" id="SSF55166">
    <property type="entry name" value="Hedgehog/DD-peptidase"/>
    <property type="match status" value="1"/>
</dbReference>
<reference evidence="4 5" key="1">
    <citation type="journal article" date="2014" name="Genome Announc.">
        <title>Draft Genome Sequence of Kocuria palustris PEL.</title>
        <authorList>
            <person name="Sharma G."/>
            <person name="Khatri I."/>
            <person name="Subramanian S."/>
        </authorList>
    </citation>
    <scope>NUCLEOTIDE SEQUENCE [LARGE SCALE GENOMIC DNA]</scope>
    <source>
        <strain evidence="4 5">PEL</strain>
    </source>
</reference>
<evidence type="ECO:0000259" key="3">
    <source>
        <dbReference type="Pfam" id="PF02557"/>
    </source>
</evidence>
<keyword evidence="4" id="KW-0645">Protease</keyword>
<dbReference type="GO" id="GO:0006508">
    <property type="term" value="P:proteolysis"/>
    <property type="evidence" value="ECO:0007669"/>
    <property type="project" value="InterPro"/>
</dbReference>
<protein>
    <submittedName>
        <fullName evidence="4">D-alanyl-D-alanine carboxypeptidase</fullName>
    </submittedName>
</protein>
<accession>M2XF21</accession>
<dbReference type="AlphaFoldDB" id="M2XF21"/>
<gene>
    <name evidence="4" type="ORF">C884_01090</name>
</gene>
<dbReference type="STRING" id="71999.KPaMU14_09745"/>
<keyword evidence="4" id="KW-0378">Hydrolase</keyword>
<comment type="caution">
    <text evidence="4">The sequence shown here is derived from an EMBL/GenBank/DDBJ whole genome shotgun (WGS) entry which is preliminary data.</text>
</comment>
<proteinExistence type="predicted"/>
<evidence type="ECO:0000256" key="1">
    <source>
        <dbReference type="SAM" id="MobiDB-lite"/>
    </source>
</evidence>
<keyword evidence="5" id="KW-1185">Reference proteome</keyword>
<feature type="region of interest" description="Disordered" evidence="1">
    <location>
        <begin position="24"/>
        <end position="87"/>
    </location>
</feature>